<dbReference type="OrthoDB" id="9796252at2"/>
<evidence type="ECO:0000313" key="3">
    <source>
        <dbReference type="Proteomes" id="UP000432715"/>
    </source>
</evidence>
<dbReference type="Gene3D" id="3.30.450.40">
    <property type="match status" value="1"/>
</dbReference>
<dbReference type="AlphaFoldDB" id="A0A6I0F5V8"/>
<name>A0A6I0F5V8_9FIRM</name>
<evidence type="ECO:0000259" key="1">
    <source>
        <dbReference type="Pfam" id="PF01590"/>
    </source>
</evidence>
<comment type="caution">
    <text evidence="2">The sequence shown here is derived from an EMBL/GenBank/DDBJ whole genome shotgun (WGS) entry which is preliminary data.</text>
</comment>
<gene>
    <name evidence="2" type="ORF">F8154_06330</name>
</gene>
<dbReference type="Proteomes" id="UP000432715">
    <property type="component" value="Unassembled WGS sequence"/>
</dbReference>
<dbReference type="RefSeq" id="WP_151860764.1">
    <property type="nucleotide sequence ID" value="NZ_WBZC01000019.1"/>
</dbReference>
<keyword evidence="3" id="KW-1185">Reference proteome</keyword>
<organism evidence="2 3">
    <name type="scientific">Alkaliphilus pronyensis</name>
    <dbReference type="NCBI Taxonomy" id="1482732"/>
    <lineage>
        <taxon>Bacteria</taxon>
        <taxon>Bacillati</taxon>
        <taxon>Bacillota</taxon>
        <taxon>Clostridia</taxon>
        <taxon>Peptostreptococcales</taxon>
        <taxon>Natronincolaceae</taxon>
        <taxon>Alkaliphilus</taxon>
    </lineage>
</organism>
<proteinExistence type="predicted"/>
<dbReference type="SUPFAM" id="SSF55781">
    <property type="entry name" value="GAF domain-like"/>
    <property type="match status" value="1"/>
</dbReference>
<reference evidence="2 3" key="1">
    <citation type="submission" date="2019-10" db="EMBL/GenBank/DDBJ databases">
        <title>Alkaliphilus serpentinus sp. nov. and Alkaliphilus pronyensis sp. nov., two novel anaerobic alkaliphilic species isolated from the serpentinized-hosted hydrothermal field of the Prony Bay (New Caledonia).</title>
        <authorList>
            <person name="Postec A."/>
        </authorList>
    </citation>
    <scope>NUCLEOTIDE SEQUENCE [LARGE SCALE GENOMIC DNA]</scope>
    <source>
        <strain evidence="2 3">LacV</strain>
    </source>
</reference>
<dbReference type="InterPro" id="IPR029016">
    <property type="entry name" value="GAF-like_dom_sf"/>
</dbReference>
<protein>
    <submittedName>
        <fullName evidence="2">GAF domain-containing protein</fullName>
    </submittedName>
</protein>
<evidence type="ECO:0000313" key="2">
    <source>
        <dbReference type="EMBL" id="KAB3535399.1"/>
    </source>
</evidence>
<feature type="domain" description="GAF" evidence="1">
    <location>
        <begin position="27"/>
        <end position="154"/>
    </location>
</feature>
<sequence>MDKKTKSILFKQLEAKAKELIATENDMDKVYQGIVEMLDKSIPYYDWTGFYMIKGGELVLGHYVGSPTDHVKIQIGQGICGQAAERKETFVVDDVTKESNYLACSFETASEIVVPIIKGTEVLGEIDIDSHTPAAFDESDKSLLEAIAAMLAERL</sequence>
<dbReference type="InterPro" id="IPR003018">
    <property type="entry name" value="GAF"/>
</dbReference>
<accession>A0A6I0F5V8</accession>
<dbReference type="EMBL" id="WBZC01000019">
    <property type="protein sequence ID" value="KAB3535399.1"/>
    <property type="molecule type" value="Genomic_DNA"/>
</dbReference>
<dbReference type="Pfam" id="PF01590">
    <property type="entry name" value="GAF"/>
    <property type="match status" value="1"/>
</dbReference>